<evidence type="ECO:0000256" key="5">
    <source>
        <dbReference type="ARBA" id="ARBA00022741"/>
    </source>
</evidence>
<dbReference type="SUPFAM" id="SSF53244">
    <property type="entry name" value="MurD-like peptide ligases, peptide-binding domain"/>
    <property type="match status" value="1"/>
</dbReference>
<name>A0ABN6ZCX5_9FIRM</name>
<dbReference type="InterPro" id="IPR001645">
    <property type="entry name" value="Folylpolyglutamate_synth"/>
</dbReference>
<reference evidence="13" key="1">
    <citation type="journal article" date="2024" name="Int. J. Syst. Evol. Microbiol.">
        <title>Turicibacter faecis sp. nov., isolated from faeces of heart failure mouse model.</title>
        <authorList>
            <person name="Imamura Y."/>
            <person name="Motooka D."/>
            <person name="Nakajima Y."/>
            <person name="Ito S."/>
            <person name="Kitakaze M."/>
            <person name="Iida T."/>
            <person name="Nakamura S."/>
        </authorList>
    </citation>
    <scope>NUCLEOTIDE SEQUENCE</scope>
    <source>
        <strain evidence="13">TC023</strain>
    </source>
</reference>
<evidence type="ECO:0000256" key="3">
    <source>
        <dbReference type="ARBA" id="ARBA00022598"/>
    </source>
</evidence>
<gene>
    <name evidence="13" type="primary">folC</name>
    <name evidence="13" type="ORF">T23_15480</name>
</gene>
<evidence type="ECO:0000256" key="10">
    <source>
        <dbReference type="PIRNR" id="PIRNR001563"/>
    </source>
</evidence>
<dbReference type="PANTHER" id="PTHR11136:SF0">
    <property type="entry name" value="DIHYDROFOLATE SYNTHETASE-RELATED"/>
    <property type="match status" value="1"/>
</dbReference>
<dbReference type="PROSITE" id="PS01012">
    <property type="entry name" value="FOLYLPOLYGLU_SYNT_2"/>
    <property type="match status" value="1"/>
</dbReference>
<accession>A0ABN6ZCX5</accession>
<dbReference type="NCBIfam" id="TIGR01499">
    <property type="entry name" value="folC"/>
    <property type="match status" value="1"/>
</dbReference>
<dbReference type="InterPro" id="IPR036565">
    <property type="entry name" value="Mur-like_cat_sf"/>
</dbReference>
<comment type="similarity">
    <text evidence="1 10">Belongs to the folylpolyglutamate synthase family.</text>
</comment>
<comment type="catalytic activity">
    <reaction evidence="9">
        <text>(6S)-5,6,7,8-tetrahydrofolyl-(gamma-L-Glu)(n) + L-glutamate + ATP = (6S)-5,6,7,8-tetrahydrofolyl-(gamma-L-Glu)(n+1) + ADP + phosphate + H(+)</text>
        <dbReference type="Rhea" id="RHEA:10580"/>
        <dbReference type="Rhea" id="RHEA-COMP:14738"/>
        <dbReference type="Rhea" id="RHEA-COMP:14740"/>
        <dbReference type="ChEBI" id="CHEBI:15378"/>
        <dbReference type="ChEBI" id="CHEBI:29985"/>
        <dbReference type="ChEBI" id="CHEBI:30616"/>
        <dbReference type="ChEBI" id="CHEBI:43474"/>
        <dbReference type="ChEBI" id="CHEBI:141005"/>
        <dbReference type="ChEBI" id="CHEBI:456216"/>
        <dbReference type="EC" id="6.3.2.17"/>
    </reaction>
</comment>
<dbReference type="PIRSF" id="PIRSF001563">
    <property type="entry name" value="Folylpolyglu_synth"/>
    <property type="match status" value="1"/>
</dbReference>
<feature type="domain" description="Mur ligase central" evidence="12">
    <location>
        <begin position="125"/>
        <end position="268"/>
    </location>
</feature>
<evidence type="ECO:0000256" key="2">
    <source>
        <dbReference type="ARBA" id="ARBA00013025"/>
    </source>
</evidence>
<keyword evidence="5 10" id="KW-0547">Nucleotide-binding</keyword>
<dbReference type="Pfam" id="PF08245">
    <property type="entry name" value="Mur_ligase_M"/>
    <property type="match status" value="1"/>
</dbReference>
<keyword evidence="7" id="KW-0460">Magnesium</keyword>
<dbReference type="InterPro" id="IPR004101">
    <property type="entry name" value="Mur_ligase_C"/>
</dbReference>
<evidence type="ECO:0000256" key="1">
    <source>
        <dbReference type="ARBA" id="ARBA00008276"/>
    </source>
</evidence>
<dbReference type="Gene3D" id="3.40.1190.10">
    <property type="entry name" value="Mur-like, catalytic domain"/>
    <property type="match status" value="1"/>
</dbReference>
<evidence type="ECO:0000256" key="9">
    <source>
        <dbReference type="ARBA" id="ARBA00047493"/>
    </source>
</evidence>
<dbReference type="EMBL" id="AP028127">
    <property type="protein sequence ID" value="BEH91446.1"/>
    <property type="molecule type" value="Genomic_DNA"/>
</dbReference>
<evidence type="ECO:0000313" key="14">
    <source>
        <dbReference type="Proteomes" id="UP001432099"/>
    </source>
</evidence>
<evidence type="ECO:0000313" key="13">
    <source>
        <dbReference type="EMBL" id="BEH91446.1"/>
    </source>
</evidence>
<dbReference type="InterPro" id="IPR013221">
    <property type="entry name" value="Mur_ligase_cen"/>
</dbReference>
<keyword evidence="14" id="KW-1185">Reference proteome</keyword>
<dbReference type="PANTHER" id="PTHR11136">
    <property type="entry name" value="FOLYLPOLYGLUTAMATE SYNTHASE-RELATED"/>
    <property type="match status" value="1"/>
</dbReference>
<dbReference type="EC" id="6.3.2.17" evidence="2"/>
<evidence type="ECO:0000256" key="7">
    <source>
        <dbReference type="ARBA" id="ARBA00022842"/>
    </source>
</evidence>
<evidence type="ECO:0000259" key="12">
    <source>
        <dbReference type="Pfam" id="PF08245"/>
    </source>
</evidence>
<organism evidence="13 14">
    <name type="scientific">Turicibacter faecis</name>
    <dbReference type="NCBI Taxonomy" id="2963365"/>
    <lineage>
        <taxon>Bacteria</taxon>
        <taxon>Bacillati</taxon>
        <taxon>Bacillota</taxon>
        <taxon>Erysipelotrichia</taxon>
        <taxon>Erysipelotrichales</taxon>
        <taxon>Turicibacteraceae</taxon>
        <taxon>Turicibacter</taxon>
    </lineage>
</organism>
<evidence type="ECO:0000256" key="4">
    <source>
        <dbReference type="ARBA" id="ARBA00022723"/>
    </source>
</evidence>
<keyword evidence="6 10" id="KW-0067">ATP-binding</keyword>
<dbReference type="Proteomes" id="UP001432099">
    <property type="component" value="Chromosome"/>
</dbReference>
<feature type="domain" description="Mur ligase C-terminal" evidence="11">
    <location>
        <begin position="296"/>
        <end position="413"/>
    </location>
</feature>
<dbReference type="RefSeq" id="WP_161831582.1">
    <property type="nucleotide sequence ID" value="NZ_AP028127.1"/>
</dbReference>
<keyword evidence="3 10" id="KW-0436">Ligase</keyword>
<evidence type="ECO:0000259" key="11">
    <source>
        <dbReference type="Pfam" id="PF02875"/>
    </source>
</evidence>
<evidence type="ECO:0000256" key="6">
    <source>
        <dbReference type="ARBA" id="ARBA00022840"/>
    </source>
</evidence>
<proteinExistence type="inferred from homology"/>
<dbReference type="InterPro" id="IPR036615">
    <property type="entry name" value="Mur_ligase_C_dom_sf"/>
</dbReference>
<protein>
    <recommendedName>
        <fullName evidence="2">tetrahydrofolate synthase</fullName>
        <ecNumber evidence="2">6.3.2.17</ecNumber>
    </recommendedName>
    <alternativeName>
        <fullName evidence="8">Tetrahydrofolylpolyglutamate synthase</fullName>
    </alternativeName>
</protein>
<evidence type="ECO:0000256" key="8">
    <source>
        <dbReference type="ARBA" id="ARBA00030592"/>
    </source>
</evidence>
<dbReference type="PROSITE" id="PS01011">
    <property type="entry name" value="FOLYLPOLYGLU_SYNT_1"/>
    <property type="match status" value="1"/>
</dbReference>
<dbReference type="Gene3D" id="3.90.190.20">
    <property type="entry name" value="Mur ligase, C-terminal domain"/>
    <property type="match status" value="1"/>
</dbReference>
<keyword evidence="4" id="KW-0479">Metal-binding</keyword>
<dbReference type="SUPFAM" id="SSF53623">
    <property type="entry name" value="MurD-like peptide ligases, catalytic domain"/>
    <property type="match status" value="1"/>
</dbReference>
<dbReference type="InterPro" id="IPR018109">
    <property type="entry name" value="Folylpolyglutamate_synth_CS"/>
</dbReference>
<dbReference type="Pfam" id="PF02875">
    <property type="entry name" value="Mur_ligase_C"/>
    <property type="match status" value="1"/>
</dbReference>
<sequence>MFTHGSEVIGWINGQLRFGIRPGLSRMKEALKQLNQPHLKVPTIHIAGTNGKGSTVTYLRCVLEEAGYRVGTFTSPYIETFNERISLNGRPISDEDLVKCANRIYSVVDLINQSDLGPFTEFEIITLLAFVYFEEADVDVVIYEVGLGGRLDATNVIKPMVCGITNIGLDHEQILGSARTQIAYEKLGIVKQGVPLITTEEDQEVLKVFEEVTAKRQSPLIKALELYQPTEISLSENGVTFDWPSLNRVQLSMKGEHQVKNATLAYAILKFLKEKRKWDISSVNIYRGMKLAFWAGRFERVRQHPPVILDGAHNVEGMKNLCETLSKLYPMKRKIFIVSILKDKDAHEMFKFLADVADEVYFTTFDYPRAQSARAQYELFNRSNASYEEDFKGLTESVMGRLGEGDCLVITGSLYFISEVRKLVCA</sequence>